<evidence type="ECO:0000256" key="1">
    <source>
        <dbReference type="SAM" id="Phobius"/>
    </source>
</evidence>
<dbReference type="KEGG" id="kaf:KAFR_0K02600"/>
<dbReference type="Proteomes" id="UP000005220">
    <property type="component" value="Chromosome 11"/>
</dbReference>
<feature type="transmembrane region" description="Helical" evidence="1">
    <location>
        <begin position="160"/>
        <end position="181"/>
    </location>
</feature>
<dbReference type="HOGENOM" id="CLU_1489238_0_0_1"/>
<keyword evidence="1" id="KW-0812">Transmembrane</keyword>
<name>H2B1W6_KAZAF</name>
<dbReference type="AlphaFoldDB" id="H2B1W6"/>
<evidence type="ECO:0000313" key="2">
    <source>
        <dbReference type="EMBL" id="CCF60616.1"/>
    </source>
</evidence>
<sequence>MFCMSFSVRTTNLEKRPIDQESLVEKKTPSGIIKSIRGKQVAFSISTSAHCYSFSWTSLSRENFDLSIKSLIPSLLLELLIGGIVYDTKLGDKMGFFMSRKGLIAWFVVQVTVLVGLTVLLIHDKFPTLMLDLWVELLFISYPVLIIVNGVRKLSPGQDYVAATLLSLIIPMLSSGVMLLLE</sequence>
<protein>
    <submittedName>
        <fullName evidence="2">Uncharacterized protein</fullName>
    </submittedName>
</protein>
<reference evidence="2 3" key="1">
    <citation type="journal article" date="2011" name="Proc. Natl. Acad. Sci. U.S.A.">
        <title>Evolutionary erosion of yeast sex chromosomes by mating-type switching accidents.</title>
        <authorList>
            <person name="Gordon J.L."/>
            <person name="Armisen D."/>
            <person name="Proux-Wera E."/>
            <person name="Oheigeartaigh S.S."/>
            <person name="Byrne K.P."/>
            <person name="Wolfe K.H."/>
        </authorList>
    </citation>
    <scope>NUCLEOTIDE SEQUENCE [LARGE SCALE GENOMIC DNA]</scope>
    <source>
        <strain evidence="3">ATCC 22294 / BCRC 22015 / CBS 2517 / CECT 1963 / NBRC 1671 / NRRL Y-8276</strain>
    </source>
</reference>
<dbReference type="GeneID" id="13886804"/>
<dbReference type="EMBL" id="HE650831">
    <property type="protein sequence ID" value="CCF60616.1"/>
    <property type="molecule type" value="Genomic_DNA"/>
</dbReference>
<dbReference type="RefSeq" id="XP_003959751.1">
    <property type="nucleotide sequence ID" value="XM_003959702.1"/>
</dbReference>
<keyword evidence="1" id="KW-1133">Transmembrane helix</keyword>
<accession>H2B1W6</accession>
<keyword evidence="1" id="KW-0472">Membrane</keyword>
<evidence type="ECO:0000313" key="3">
    <source>
        <dbReference type="Proteomes" id="UP000005220"/>
    </source>
</evidence>
<proteinExistence type="predicted"/>
<gene>
    <name evidence="2" type="primary">KAFR0K02600</name>
    <name evidence="2" type="ORF">KAFR_0K02600</name>
</gene>
<dbReference type="InParanoid" id="H2B1W6"/>
<feature type="transmembrane region" description="Helical" evidence="1">
    <location>
        <begin position="103"/>
        <end position="123"/>
    </location>
</feature>
<keyword evidence="3" id="KW-1185">Reference proteome</keyword>
<organism evidence="2 3">
    <name type="scientific">Kazachstania africana (strain ATCC 22294 / BCRC 22015 / CBS 2517 / CECT 1963 / NBRC 1671 / NRRL Y-8276)</name>
    <name type="common">Yeast</name>
    <name type="synonym">Kluyveromyces africanus</name>
    <dbReference type="NCBI Taxonomy" id="1071382"/>
    <lineage>
        <taxon>Eukaryota</taxon>
        <taxon>Fungi</taxon>
        <taxon>Dikarya</taxon>
        <taxon>Ascomycota</taxon>
        <taxon>Saccharomycotina</taxon>
        <taxon>Saccharomycetes</taxon>
        <taxon>Saccharomycetales</taxon>
        <taxon>Saccharomycetaceae</taxon>
        <taxon>Kazachstania</taxon>
    </lineage>
</organism>
<feature type="transmembrane region" description="Helical" evidence="1">
    <location>
        <begin position="129"/>
        <end position="148"/>
    </location>
</feature>